<dbReference type="PANTHER" id="PTHR21567">
    <property type="entry name" value="CLASP"/>
    <property type="match status" value="1"/>
</dbReference>
<reference evidence="3 4" key="1">
    <citation type="submission" date="2022-07" db="EMBL/GenBank/DDBJ databases">
        <title>Genome-wide signatures of adaptation to extreme environments.</title>
        <authorList>
            <person name="Cho C.H."/>
            <person name="Yoon H.S."/>
        </authorList>
    </citation>
    <scope>NUCLEOTIDE SEQUENCE [LARGE SCALE GENOMIC DNA]</scope>
    <source>
        <strain evidence="3 4">DBV 063 E5</strain>
    </source>
</reference>
<dbReference type="GO" id="GO:0005876">
    <property type="term" value="C:spindle microtubule"/>
    <property type="evidence" value="ECO:0007669"/>
    <property type="project" value="TreeGrafter"/>
</dbReference>
<dbReference type="InterPro" id="IPR034085">
    <property type="entry name" value="TOG"/>
</dbReference>
<accession>A0AAV9J1A8</accession>
<protein>
    <recommendedName>
        <fullName evidence="2">TOG domain-containing protein</fullName>
    </recommendedName>
</protein>
<dbReference type="Proteomes" id="UP001301350">
    <property type="component" value="Unassembled WGS sequence"/>
</dbReference>
<dbReference type="SUPFAM" id="SSF48371">
    <property type="entry name" value="ARM repeat"/>
    <property type="match status" value="1"/>
</dbReference>
<dbReference type="PANTHER" id="PTHR21567:SF9">
    <property type="entry name" value="CLIP-ASSOCIATING PROTEIN"/>
    <property type="match status" value="1"/>
</dbReference>
<keyword evidence="4" id="KW-1185">Reference proteome</keyword>
<evidence type="ECO:0000259" key="2">
    <source>
        <dbReference type="SMART" id="SM01349"/>
    </source>
</evidence>
<evidence type="ECO:0000313" key="3">
    <source>
        <dbReference type="EMBL" id="KAK4538289.1"/>
    </source>
</evidence>
<dbReference type="InterPro" id="IPR024395">
    <property type="entry name" value="CLASP_N_dom"/>
</dbReference>
<dbReference type="GO" id="GO:0090307">
    <property type="term" value="P:mitotic spindle assembly"/>
    <property type="evidence" value="ECO:0007669"/>
    <property type="project" value="TreeGrafter"/>
</dbReference>
<organism evidence="3 4">
    <name type="scientific">Cyanidium caldarium</name>
    <name type="common">Red alga</name>
    <dbReference type="NCBI Taxonomy" id="2771"/>
    <lineage>
        <taxon>Eukaryota</taxon>
        <taxon>Rhodophyta</taxon>
        <taxon>Bangiophyceae</taxon>
        <taxon>Cyanidiales</taxon>
        <taxon>Cyanidiaceae</taxon>
        <taxon>Cyanidium</taxon>
    </lineage>
</organism>
<dbReference type="InterPro" id="IPR016024">
    <property type="entry name" value="ARM-type_fold"/>
</dbReference>
<name>A0AAV9J1A8_CYACA</name>
<comment type="caution">
    <text evidence="3">The sequence shown here is derived from an EMBL/GenBank/DDBJ whole genome shotgun (WGS) entry which is preliminary data.</text>
</comment>
<dbReference type="Pfam" id="PF12348">
    <property type="entry name" value="CLASP_N"/>
    <property type="match status" value="1"/>
</dbReference>
<dbReference type="SMART" id="SM01349">
    <property type="entry name" value="TOG"/>
    <property type="match status" value="1"/>
</dbReference>
<feature type="domain" description="TOG" evidence="2">
    <location>
        <begin position="317"/>
        <end position="549"/>
    </location>
</feature>
<evidence type="ECO:0000313" key="4">
    <source>
        <dbReference type="Proteomes" id="UP001301350"/>
    </source>
</evidence>
<proteinExistence type="predicted"/>
<feature type="compositionally biased region" description="Low complexity" evidence="1">
    <location>
        <begin position="610"/>
        <end position="635"/>
    </location>
</feature>
<dbReference type="GO" id="GO:0072686">
    <property type="term" value="C:mitotic spindle"/>
    <property type="evidence" value="ECO:0007669"/>
    <property type="project" value="TreeGrafter"/>
</dbReference>
<feature type="region of interest" description="Disordered" evidence="1">
    <location>
        <begin position="581"/>
        <end position="637"/>
    </location>
</feature>
<dbReference type="GO" id="GO:0005815">
    <property type="term" value="C:microtubule organizing center"/>
    <property type="evidence" value="ECO:0007669"/>
    <property type="project" value="TreeGrafter"/>
</dbReference>
<dbReference type="InterPro" id="IPR011989">
    <property type="entry name" value="ARM-like"/>
</dbReference>
<sequence>MAPRRRSQKALDELFQLCECLLQDESESTRHDDVILALRRLEHLLGQPSHGTEEPLPPPPAFLFHVVPAEADGESVCAADVLIDALVARLRIQGATDTPPGADLHALAWEVLSRLLLQLSRETGPNHQSTAYTLSAQWIPVSIRHALCTGAYLPATAVERLYEALILAAPGHTTWGDTCTAAAKALACGALDTPPLLVRRIPDAVTAMARGLECAAREQPTRAQAADRLRMETRRRLRAALEHLAPDDAATSARRDAIVTAIRQLERQLEQRLGATVDTAGSSTVAAVATLRTPLRRTDAVPVFAHSDTAPSTSRTTLAALERALQVLNARPARDWDDRVSALRTLTDVSAQLSPAELATILRPSTLRHSLPEQIQDLRSQVAREACHTCSVLARRLGDAFAEVLGVGAVGALLRVCIVTVAVIADSGKEALRCIARSSRFGRATPHLLEGIQAKQALPMRSFIAELLPELVDAQPAGDLDKYATEYTRALCSGLDDAAASVRARTRTAYWRYYRHVWRRAEADAEAAMHAVQRLERQVVERVSAASQRALLEEMPSDLRAARCAGDGEKRAERRVGVRQAPPFPTTTTFEARENVPPSPAQSEAVSRVAPATPGKTATTATTATTTTTNAAPGPRALGLGRQAWRALEPPPPRAGPVTLPAGFRLERAERVAEPTTLITSVAAAVRACTRANSWEARVTALNALRTALSQRMRLSPDEVLSAYEAVHRRLADAHLSVFKEASVALTALLAATGSGGIDAEDALAALEAYPAVARWLLRRPAPLAVDGDEQRPPLQLLLLLPPPLQALAAAPLPTDRLMRMLLRLTELEARAHLPEGVNPRVAVRTLELLQLLFVQVQPQRFQEWMQGDERGQVALVRRLLHLQGGSSQKYFEVRRAAERLWAAYVERVPEAVLQRVLARSSPGAWKAAARTTHPKVGAALHALSKYDDEVEVMRDARGEIAAWPPVPSLPWTPAGEVRNAGAAGADDALTEAWCSPVLPIARRLRFAMELPVVDGETITGAMRPLETLLARRMRCGQAGATSVSLEELQRWARWTQAHVADAPVVVTAAMRTLSRLMRRLPEYHRMAGAMLLLQLWTQALPHLPCADPPSSAARLLWQAAVERAGVQAAALIAATAAADAVEALPPPLDDLLGGLPTYPVQAAPLCWSALRAYVAALPPGRQASAARIVLTDTRLRRYLGACLLGDTASAARHHTVAFLVELISRSSPSSLCTQSPMPPLPPALDYLVRFRVRRCTAPVPQP</sequence>
<evidence type="ECO:0000256" key="1">
    <source>
        <dbReference type="SAM" id="MobiDB-lite"/>
    </source>
</evidence>
<dbReference type="EMBL" id="JANCYW010000017">
    <property type="protein sequence ID" value="KAK4538289.1"/>
    <property type="molecule type" value="Genomic_DNA"/>
</dbReference>
<gene>
    <name evidence="3" type="ORF">CDCA_CDCA17G4314</name>
</gene>
<dbReference type="Gene3D" id="1.25.10.10">
    <property type="entry name" value="Leucine-rich Repeat Variant"/>
    <property type="match status" value="2"/>
</dbReference>
<dbReference type="GO" id="GO:0008017">
    <property type="term" value="F:microtubule binding"/>
    <property type="evidence" value="ECO:0007669"/>
    <property type="project" value="TreeGrafter"/>
</dbReference>
<dbReference type="GO" id="GO:0005881">
    <property type="term" value="C:cytoplasmic microtubule"/>
    <property type="evidence" value="ECO:0007669"/>
    <property type="project" value="TreeGrafter"/>
</dbReference>
<dbReference type="AlphaFoldDB" id="A0AAV9J1A8"/>